<feature type="transmembrane region" description="Helical" evidence="4">
    <location>
        <begin position="12"/>
        <end position="35"/>
    </location>
</feature>
<comment type="caution">
    <text evidence="6">The sequence shown here is derived from an EMBL/GenBank/DDBJ whole genome shotgun (WGS) entry which is preliminary data.</text>
</comment>
<feature type="transmembrane region" description="Helical" evidence="4">
    <location>
        <begin position="309"/>
        <end position="331"/>
    </location>
</feature>
<dbReference type="Pfam" id="PF07690">
    <property type="entry name" value="MFS_1"/>
    <property type="match status" value="1"/>
</dbReference>
<dbReference type="SUPFAM" id="SSF103473">
    <property type="entry name" value="MFS general substrate transporter"/>
    <property type="match status" value="1"/>
</dbReference>
<dbReference type="AlphaFoldDB" id="A0A0W0ZJT2"/>
<keyword evidence="2 4" id="KW-1133">Transmembrane helix</keyword>
<feature type="transmembrane region" description="Helical" evidence="4">
    <location>
        <begin position="285"/>
        <end position="303"/>
    </location>
</feature>
<feature type="transmembrane region" description="Helical" evidence="4">
    <location>
        <begin position="47"/>
        <end position="68"/>
    </location>
</feature>
<dbReference type="PATRIC" id="fig|947033.5.peg.2578"/>
<sequence>MKNKPSYQSILALSFMIFFISDIQGGIGPILAIYLRSHLGWSTSQVGIALAAAGFAGAIFQMPSGILVDAIPFKRTLIGLACACIIMSCYVILKQTSFYSIIAAQSLVGIAASLIPPAITAVTLGLVGREYFPIRVTVNESLTHAGTVFTMVAIGIVAQLYGHSWIVYGTIIFSFIALIPLLFINSNEIDHSIARELPTVAPDAKPIGFLQLTKSKPIVIFFSSVIMFHIANAAQLPLVGQELAEINPNRDSIFMASCIVLAQFVMVIVAFSLRFIIDKMGRKPIYLFAFIFLIVRALLFSITKNSYHLLFIQLLDGVSAGIFGVVAVVIVSDLAAGTGRFNFLVGVLGLCVGVGSSISNLVAGYITSVYGFFIGFLSLAFVASVGLLIFGFILRETKDYSMRIEKRL</sequence>
<dbReference type="GO" id="GO:0022857">
    <property type="term" value="F:transmembrane transporter activity"/>
    <property type="evidence" value="ECO:0007669"/>
    <property type="project" value="InterPro"/>
</dbReference>
<evidence type="ECO:0000256" key="2">
    <source>
        <dbReference type="ARBA" id="ARBA00022989"/>
    </source>
</evidence>
<feature type="transmembrane region" description="Helical" evidence="4">
    <location>
        <begin position="343"/>
        <end position="366"/>
    </location>
</feature>
<evidence type="ECO:0000313" key="6">
    <source>
        <dbReference type="EMBL" id="KTD69273.1"/>
    </source>
</evidence>
<keyword evidence="7" id="KW-1185">Reference proteome</keyword>
<evidence type="ECO:0000256" key="4">
    <source>
        <dbReference type="SAM" id="Phobius"/>
    </source>
</evidence>
<dbReference type="EMBL" id="LNYY01000019">
    <property type="protein sequence ID" value="KTD69273.1"/>
    <property type="molecule type" value="Genomic_DNA"/>
</dbReference>
<dbReference type="PROSITE" id="PS50850">
    <property type="entry name" value="MFS"/>
    <property type="match status" value="1"/>
</dbReference>
<evidence type="ECO:0000256" key="1">
    <source>
        <dbReference type="ARBA" id="ARBA00022692"/>
    </source>
</evidence>
<dbReference type="PANTHER" id="PTHR23539:SF1">
    <property type="entry name" value="MAJOR FACILITATOR SUPERFAMILY (MFS) PROFILE DOMAIN-CONTAINING PROTEIN"/>
    <property type="match status" value="1"/>
</dbReference>
<evidence type="ECO:0000256" key="3">
    <source>
        <dbReference type="ARBA" id="ARBA00023136"/>
    </source>
</evidence>
<dbReference type="STRING" id="947033.Lste_2431"/>
<reference evidence="6 7" key="1">
    <citation type="submission" date="2015-11" db="EMBL/GenBank/DDBJ databases">
        <title>Genomic analysis of 38 Legionella species identifies large and diverse effector repertoires.</title>
        <authorList>
            <person name="Burstein D."/>
            <person name="Amaro F."/>
            <person name="Zusman T."/>
            <person name="Lifshitz Z."/>
            <person name="Cohen O."/>
            <person name="Gilbert J.A."/>
            <person name="Pupko T."/>
            <person name="Shuman H.A."/>
            <person name="Segal G."/>
        </authorList>
    </citation>
    <scope>NUCLEOTIDE SEQUENCE [LARGE SCALE GENOMIC DNA]</scope>
    <source>
        <strain evidence="6 7">IMVS3376</strain>
    </source>
</reference>
<feature type="domain" description="Major facilitator superfamily (MFS) profile" evidence="5">
    <location>
        <begin position="10"/>
        <end position="398"/>
    </location>
</feature>
<dbReference type="RefSeq" id="WP_058511223.1">
    <property type="nucleotide sequence ID" value="NZ_LNYY01000019.1"/>
</dbReference>
<organism evidence="6 7">
    <name type="scientific">Legionella steelei</name>
    <dbReference type="NCBI Taxonomy" id="947033"/>
    <lineage>
        <taxon>Bacteria</taxon>
        <taxon>Pseudomonadati</taxon>
        <taxon>Pseudomonadota</taxon>
        <taxon>Gammaproteobacteria</taxon>
        <taxon>Legionellales</taxon>
        <taxon>Legionellaceae</taxon>
        <taxon>Legionella</taxon>
    </lineage>
</organism>
<evidence type="ECO:0000259" key="5">
    <source>
        <dbReference type="PROSITE" id="PS50850"/>
    </source>
</evidence>
<protein>
    <submittedName>
        <fullName evidence="6">Multidrug resistance protein D</fullName>
    </submittedName>
</protein>
<feature type="transmembrane region" description="Helical" evidence="4">
    <location>
        <begin position="252"/>
        <end position="273"/>
    </location>
</feature>
<dbReference type="PANTHER" id="PTHR23539">
    <property type="entry name" value="MFS TRANSPORTER"/>
    <property type="match status" value="1"/>
</dbReference>
<feature type="transmembrane region" description="Helical" evidence="4">
    <location>
        <begin position="166"/>
        <end position="185"/>
    </location>
</feature>
<keyword evidence="1 4" id="KW-0812">Transmembrane</keyword>
<feature type="transmembrane region" description="Helical" evidence="4">
    <location>
        <begin position="75"/>
        <end position="93"/>
    </location>
</feature>
<accession>A0A0W0ZJT2</accession>
<dbReference type="OrthoDB" id="9812574at2"/>
<dbReference type="InterPro" id="IPR011701">
    <property type="entry name" value="MFS"/>
</dbReference>
<name>A0A0W0ZJT2_9GAMM</name>
<dbReference type="InterPro" id="IPR020846">
    <property type="entry name" value="MFS_dom"/>
</dbReference>
<dbReference type="InterPro" id="IPR036259">
    <property type="entry name" value="MFS_trans_sf"/>
</dbReference>
<evidence type="ECO:0000313" key="7">
    <source>
        <dbReference type="Proteomes" id="UP000054926"/>
    </source>
</evidence>
<dbReference type="Gene3D" id="1.20.1250.20">
    <property type="entry name" value="MFS general substrate transporter like domains"/>
    <property type="match status" value="2"/>
</dbReference>
<gene>
    <name evidence="6" type="ORF">Lste_2431</name>
</gene>
<feature type="transmembrane region" description="Helical" evidence="4">
    <location>
        <begin position="99"/>
        <end position="129"/>
    </location>
</feature>
<feature type="transmembrane region" description="Helical" evidence="4">
    <location>
        <begin position="141"/>
        <end position="160"/>
    </location>
</feature>
<proteinExistence type="predicted"/>
<dbReference type="Proteomes" id="UP000054926">
    <property type="component" value="Unassembled WGS sequence"/>
</dbReference>
<feature type="transmembrane region" description="Helical" evidence="4">
    <location>
        <begin position="218"/>
        <end position="240"/>
    </location>
</feature>
<feature type="transmembrane region" description="Helical" evidence="4">
    <location>
        <begin position="372"/>
        <end position="394"/>
    </location>
</feature>
<keyword evidence="3 4" id="KW-0472">Membrane</keyword>